<proteinExistence type="predicted"/>
<gene>
    <name evidence="1" type="ORF">HDC02721</name>
</gene>
<evidence type="ECO:0000313" key="1">
    <source>
        <dbReference type="EMBL" id="DAA03683.1"/>
    </source>
</evidence>
<organism evidence="1">
    <name type="scientific">Drosophila melanogaster</name>
    <name type="common">Fruit fly</name>
    <dbReference type="NCBI Taxonomy" id="7227"/>
    <lineage>
        <taxon>Eukaryota</taxon>
        <taxon>Metazoa</taxon>
        <taxon>Ecdysozoa</taxon>
        <taxon>Arthropoda</taxon>
        <taxon>Hexapoda</taxon>
        <taxon>Insecta</taxon>
        <taxon>Pterygota</taxon>
        <taxon>Neoptera</taxon>
        <taxon>Endopterygota</taxon>
        <taxon>Diptera</taxon>
        <taxon>Brachycera</taxon>
        <taxon>Muscomorpha</taxon>
        <taxon>Ephydroidea</taxon>
        <taxon>Drosophilidae</taxon>
        <taxon>Drosophila</taxon>
        <taxon>Sophophora</taxon>
    </lineage>
</organism>
<dbReference type="EMBL" id="BK003484">
    <property type="protein sequence ID" value="DAA03683.1"/>
    <property type="molecule type" value="Genomic_DNA"/>
</dbReference>
<sequence>MCAPLGGGMPIQKRTIRWRIRVRGVWVNECGRLLTLRMYASFEFEFELEYTMKLRLSAYVYMC</sequence>
<name>Q6IHD2_DROME</name>
<reference evidence="1" key="1">
    <citation type="journal article" date="2003" name="Genome Biol.">
        <title>An integrated gene annotation and transcriptional profiling approach towards the full gene content of the Drosophila genome.</title>
        <authorList>
            <person name="Hild M."/>
            <person name="Beckmann B."/>
            <person name="Haas S.A."/>
            <person name="Koch B."/>
            <person name="Solovyev V."/>
            <person name="Busold C."/>
            <person name="Fellenberg K."/>
            <person name="Boutros M."/>
            <person name="Vingron M."/>
            <person name="Sauer F."/>
            <person name="Hoheisel J.D."/>
            <person name="Paro R."/>
        </authorList>
    </citation>
    <scope>NUCLEOTIDE SEQUENCE</scope>
</reference>
<protein>
    <submittedName>
        <fullName evidence="1">HDC02721</fullName>
    </submittedName>
</protein>
<dbReference type="AlphaFoldDB" id="Q6IHD2"/>
<accession>Q6IHD2</accession>